<keyword evidence="1" id="KW-0479">Metal-binding</keyword>
<reference evidence="5 6" key="1">
    <citation type="submission" date="2020-04" db="EMBL/GenBank/DDBJ databases">
        <title>MicrobeNet Type strains.</title>
        <authorList>
            <person name="Nicholson A.C."/>
        </authorList>
    </citation>
    <scope>NUCLEOTIDE SEQUENCE [LARGE SCALE GENOMIC DNA]</scope>
    <source>
        <strain evidence="5 6">CCUG 54536</strain>
    </source>
</reference>
<proteinExistence type="predicted"/>
<dbReference type="PIRSF" id="PIRSF017292">
    <property type="entry name" value="UCP017292_Znf_CHY"/>
    <property type="match status" value="1"/>
</dbReference>
<sequence length="100" mass="10937">MPNIIGLAVDEAGRCTHWHTDVDIVANKCAQCQAYYACYLCHNALTTHPFAPVAMADLGVLCGACGFEMTGTVYATCTACPNCQHPFNPKCHLHHEIYFC</sequence>
<accession>A0A846ZAT5</accession>
<dbReference type="RefSeq" id="WP_168675903.1">
    <property type="nucleotide sequence ID" value="NZ_BPKV01000001.1"/>
</dbReference>
<gene>
    <name evidence="5" type="ORF">HF966_01485</name>
</gene>
<evidence type="ECO:0000256" key="2">
    <source>
        <dbReference type="ARBA" id="ARBA00022771"/>
    </source>
</evidence>
<organism evidence="5 6">
    <name type="scientific">Leuconostoc holzapfelii</name>
    <dbReference type="NCBI Taxonomy" id="434464"/>
    <lineage>
        <taxon>Bacteria</taxon>
        <taxon>Bacillati</taxon>
        <taxon>Bacillota</taxon>
        <taxon>Bacilli</taxon>
        <taxon>Lactobacillales</taxon>
        <taxon>Lactobacillaceae</taxon>
        <taxon>Leuconostoc</taxon>
    </lineage>
</organism>
<dbReference type="AlphaFoldDB" id="A0A846ZAT5"/>
<dbReference type="Pfam" id="PF05495">
    <property type="entry name" value="zf-CHY"/>
    <property type="match status" value="1"/>
</dbReference>
<dbReference type="GO" id="GO:0008270">
    <property type="term" value="F:zinc ion binding"/>
    <property type="evidence" value="ECO:0007669"/>
    <property type="project" value="UniProtKB-KW"/>
</dbReference>
<evidence type="ECO:0000256" key="3">
    <source>
        <dbReference type="ARBA" id="ARBA00022833"/>
    </source>
</evidence>
<evidence type="ECO:0000259" key="4">
    <source>
        <dbReference type="Pfam" id="PF05495"/>
    </source>
</evidence>
<evidence type="ECO:0000256" key="1">
    <source>
        <dbReference type="ARBA" id="ARBA00022723"/>
    </source>
</evidence>
<protein>
    <recommendedName>
        <fullName evidence="4">CHY-type domain-containing protein</fullName>
    </recommendedName>
</protein>
<keyword evidence="2" id="KW-0863">Zinc-finger</keyword>
<dbReference type="Proteomes" id="UP000590460">
    <property type="component" value="Unassembled WGS sequence"/>
</dbReference>
<comment type="caution">
    <text evidence="5">The sequence shown here is derived from an EMBL/GenBank/DDBJ whole genome shotgun (WGS) entry which is preliminary data.</text>
</comment>
<dbReference type="InterPro" id="IPR016694">
    <property type="entry name" value="UCP017292"/>
</dbReference>
<feature type="domain" description="CHY-type" evidence="4">
    <location>
        <begin position="15"/>
        <end position="82"/>
    </location>
</feature>
<name>A0A846ZAT5_9LACO</name>
<dbReference type="InterPro" id="IPR008913">
    <property type="entry name" value="Znf_CHY"/>
</dbReference>
<dbReference type="SUPFAM" id="SSF161219">
    <property type="entry name" value="CHY zinc finger-like"/>
    <property type="match status" value="1"/>
</dbReference>
<keyword evidence="3" id="KW-0862">Zinc</keyword>
<dbReference type="EMBL" id="JAAXPO010000002">
    <property type="protein sequence ID" value="NKZ17868.1"/>
    <property type="molecule type" value="Genomic_DNA"/>
</dbReference>
<evidence type="ECO:0000313" key="5">
    <source>
        <dbReference type="EMBL" id="NKZ17868.1"/>
    </source>
</evidence>
<dbReference type="InterPro" id="IPR037274">
    <property type="entry name" value="Znf_CHY_sf"/>
</dbReference>
<evidence type="ECO:0000313" key="6">
    <source>
        <dbReference type="Proteomes" id="UP000590460"/>
    </source>
</evidence>